<evidence type="ECO:0000259" key="4">
    <source>
        <dbReference type="Pfam" id="PF13193"/>
    </source>
</evidence>
<accession>A0A1M6RYK7</accession>
<feature type="domain" description="AMP-binding enzyme C-terminal" evidence="4">
    <location>
        <begin position="433"/>
        <end position="506"/>
    </location>
</feature>
<organism evidence="5 6">
    <name type="scientific">Pseudonocardia thermophila</name>
    <dbReference type="NCBI Taxonomy" id="1848"/>
    <lineage>
        <taxon>Bacteria</taxon>
        <taxon>Bacillati</taxon>
        <taxon>Actinomycetota</taxon>
        <taxon>Actinomycetes</taxon>
        <taxon>Pseudonocardiales</taxon>
        <taxon>Pseudonocardiaceae</taxon>
        <taxon>Pseudonocardia</taxon>
    </lineage>
</organism>
<dbReference type="FunFam" id="3.30.300.30:FF:000008">
    <property type="entry name" value="2,3-dihydroxybenzoate-AMP ligase"/>
    <property type="match status" value="1"/>
</dbReference>
<dbReference type="NCBIfam" id="NF004837">
    <property type="entry name" value="PRK06187.1"/>
    <property type="match status" value="1"/>
</dbReference>
<dbReference type="RefSeq" id="WP_073456541.1">
    <property type="nucleotide sequence ID" value="NZ_FRAP01000005.1"/>
</dbReference>
<dbReference type="PANTHER" id="PTHR43767">
    <property type="entry name" value="LONG-CHAIN-FATTY-ACID--COA LIGASE"/>
    <property type="match status" value="1"/>
</dbReference>
<protein>
    <submittedName>
        <fullName evidence="5">Fatty-acyl-CoA synthase</fullName>
    </submittedName>
</protein>
<proteinExistence type="inferred from homology"/>
<comment type="similarity">
    <text evidence="1">Belongs to the ATP-dependent AMP-binding enzyme family.</text>
</comment>
<dbReference type="AlphaFoldDB" id="A0A1M6RYK7"/>
<feature type="domain" description="AMP-dependent synthetase/ligase" evidence="3">
    <location>
        <begin position="18"/>
        <end position="384"/>
    </location>
</feature>
<sequence length="526" mass="57263">MLGTMMDRPLLVSSLLQHAERVHGDRVNLSCEAGEVRRAFTYRELGSDARRLAAALSELGVQHGTRVGSLAWNSDRHLAAYFGVPGIGAVLHTINQRMPAEHIAYAVNQAEDRVLLVDADLLPVARQIVPATPSVQHVVVLGDGEADIPGVRSWSFDDLIAEAAELATFPELDERTAASICFTSGTTGLPKGVVYTHRSTVLHALAISLSGGVAISPERSYLVACQMSHVNSWGVPHAATMQGARLVLPGPHPSPLDYLKIITRHRPDMLIGAPAVMGLIRHEYLARRGEFDLSSIRTVWMGGQTPPPALVEWWAGHGANTVNGWGMTETHPMATFSQGHTDQGRPLPLVELRVVDEEGVELPWDGRSAGELEARSPWVTGSYLGQTGPSESFHDGWLRTGDVAVIEPDGTLRIKDRFKDLVKSGGEWISSVELENHLMEHPAITEAAVVAVPHEKWQERPVAWLVTATDVTDDELRDFVRSKFPSYWVPDAFVRVDAIPKTSVGKVDKATIRKQQTTSSLAPSAG</sequence>
<keyword evidence="2" id="KW-0436">Ligase</keyword>
<dbReference type="Gene3D" id="3.40.50.12780">
    <property type="entry name" value="N-terminal domain of ligase-like"/>
    <property type="match status" value="1"/>
</dbReference>
<evidence type="ECO:0000259" key="3">
    <source>
        <dbReference type="Pfam" id="PF00501"/>
    </source>
</evidence>
<dbReference type="InterPro" id="IPR025110">
    <property type="entry name" value="AMP-bd_C"/>
</dbReference>
<dbReference type="SUPFAM" id="SSF56801">
    <property type="entry name" value="Acetyl-CoA synthetase-like"/>
    <property type="match status" value="1"/>
</dbReference>
<dbReference type="GO" id="GO:0016877">
    <property type="term" value="F:ligase activity, forming carbon-sulfur bonds"/>
    <property type="evidence" value="ECO:0007669"/>
    <property type="project" value="UniProtKB-ARBA"/>
</dbReference>
<evidence type="ECO:0000313" key="5">
    <source>
        <dbReference type="EMBL" id="SHK37595.1"/>
    </source>
</evidence>
<reference evidence="5 6" key="1">
    <citation type="submission" date="2016-11" db="EMBL/GenBank/DDBJ databases">
        <authorList>
            <person name="Jaros S."/>
            <person name="Januszkiewicz K."/>
            <person name="Wedrychowicz H."/>
        </authorList>
    </citation>
    <scope>NUCLEOTIDE SEQUENCE [LARGE SCALE GENOMIC DNA]</scope>
    <source>
        <strain evidence="5 6">DSM 43832</strain>
    </source>
</reference>
<dbReference type="PANTHER" id="PTHR43767:SF11">
    <property type="entry name" value="MEDIUM-CHAIN-FATTY-ACID--COA LIGASE"/>
    <property type="match status" value="1"/>
</dbReference>
<dbReference type="InterPro" id="IPR050237">
    <property type="entry name" value="ATP-dep_AMP-bd_enzyme"/>
</dbReference>
<dbReference type="Proteomes" id="UP000184363">
    <property type="component" value="Unassembled WGS sequence"/>
</dbReference>
<evidence type="ECO:0000256" key="1">
    <source>
        <dbReference type="ARBA" id="ARBA00006432"/>
    </source>
</evidence>
<dbReference type="STRING" id="1848.SAMN05443637_105229"/>
<dbReference type="Pfam" id="PF13193">
    <property type="entry name" value="AMP-binding_C"/>
    <property type="match status" value="1"/>
</dbReference>
<gene>
    <name evidence="5" type="ORF">SAMN05443637_105229</name>
</gene>
<evidence type="ECO:0000313" key="6">
    <source>
        <dbReference type="Proteomes" id="UP000184363"/>
    </source>
</evidence>
<dbReference type="CDD" id="cd12119">
    <property type="entry name" value="ttLC_FACS_AlkK_like"/>
    <property type="match status" value="1"/>
</dbReference>
<keyword evidence="6" id="KW-1185">Reference proteome</keyword>
<evidence type="ECO:0000256" key="2">
    <source>
        <dbReference type="ARBA" id="ARBA00022598"/>
    </source>
</evidence>
<dbReference type="InterPro" id="IPR000873">
    <property type="entry name" value="AMP-dep_synth/lig_dom"/>
</dbReference>
<dbReference type="Pfam" id="PF00501">
    <property type="entry name" value="AMP-binding"/>
    <property type="match status" value="1"/>
</dbReference>
<dbReference type="InterPro" id="IPR045851">
    <property type="entry name" value="AMP-bd_C_sf"/>
</dbReference>
<dbReference type="OrthoDB" id="9803968at2"/>
<dbReference type="InterPro" id="IPR020845">
    <property type="entry name" value="AMP-binding_CS"/>
</dbReference>
<dbReference type="EMBL" id="FRAP01000005">
    <property type="protein sequence ID" value="SHK37595.1"/>
    <property type="molecule type" value="Genomic_DNA"/>
</dbReference>
<name>A0A1M6RYK7_PSETH</name>
<dbReference type="InterPro" id="IPR042099">
    <property type="entry name" value="ANL_N_sf"/>
</dbReference>
<dbReference type="Gene3D" id="3.30.300.30">
    <property type="match status" value="1"/>
</dbReference>
<dbReference type="PROSITE" id="PS00455">
    <property type="entry name" value="AMP_BINDING"/>
    <property type="match status" value="1"/>
</dbReference>